<sequence>MPTKCCVPGCTSNYKSGKRCTVYTFPKEEAEIDSWMKALPIAAKKATAYMGVCRKHWPDDARMKQAGRHMRPIDPPSVFQGWPSSSLRLSAS</sequence>
<dbReference type="SUPFAM" id="SSF57716">
    <property type="entry name" value="Glucocorticoid receptor-like (DNA-binding domain)"/>
    <property type="match status" value="1"/>
</dbReference>
<evidence type="ECO:0000313" key="9">
    <source>
        <dbReference type="WBParaSite" id="maker-uti_cns_0014940-snap-gene-0.3-mRNA-1"/>
    </source>
</evidence>
<dbReference type="WBParaSite" id="maker-uti_cns_0014940-snap-gene-0.3-mRNA-1">
    <property type="protein sequence ID" value="maker-uti_cns_0014940-snap-gene-0.3-mRNA-1"/>
    <property type="gene ID" value="maker-uti_cns_0014940-snap-gene-0.3"/>
</dbReference>
<evidence type="ECO:0000256" key="1">
    <source>
        <dbReference type="ARBA" id="ARBA00022723"/>
    </source>
</evidence>
<keyword evidence="4 5" id="KW-0238">DNA-binding</keyword>
<evidence type="ECO:0000313" key="8">
    <source>
        <dbReference type="Proteomes" id="UP000095280"/>
    </source>
</evidence>
<evidence type="ECO:0000256" key="2">
    <source>
        <dbReference type="ARBA" id="ARBA00022771"/>
    </source>
</evidence>
<evidence type="ECO:0000256" key="4">
    <source>
        <dbReference type="ARBA" id="ARBA00023125"/>
    </source>
</evidence>
<keyword evidence="8" id="KW-1185">Reference proteome</keyword>
<dbReference type="InterPro" id="IPR006612">
    <property type="entry name" value="THAP_Znf"/>
</dbReference>
<dbReference type="PROSITE" id="PS50950">
    <property type="entry name" value="ZF_THAP"/>
    <property type="match status" value="1"/>
</dbReference>
<evidence type="ECO:0000259" key="7">
    <source>
        <dbReference type="PROSITE" id="PS50950"/>
    </source>
</evidence>
<organism evidence="8 9">
    <name type="scientific">Macrostomum lignano</name>
    <dbReference type="NCBI Taxonomy" id="282301"/>
    <lineage>
        <taxon>Eukaryota</taxon>
        <taxon>Metazoa</taxon>
        <taxon>Spiralia</taxon>
        <taxon>Lophotrochozoa</taxon>
        <taxon>Platyhelminthes</taxon>
        <taxon>Rhabditophora</taxon>
        <taxon>Macrostomorpha</taxon>
        <taxon>Macrostomida</taxon>
        <taxon>Macrostomidae</taxon>
        <taxon>Macrostomum</taxon>
    </lineage>
</organism>
<feature type="region of interest" description="Disordered" evidence="6">
    <location>
        <begin position="64"/>
        <end position="92"/>
    </location>
</feature>
<name>A0A1I8IQ90_9PLAT</name>
<evidence type="ECO:0000256" key="3">
    <source>
        <dbReference type="ARBA" id="ARBA00022833"/>
    </source>
</evidence>
<protein>
    <submittedName>
        <fullName evidence="9">THAP-type domain-containing protein</fullName>
    </submittedName>
</protein>
<evidence type="ECO:0000256" key="5">
    <source>
        <dbReference type="PROSITE-ProRule" id="PRU00309"/>
    </source>
</evidence>
<proteinExistence type="predicted"/>
<dbReference type="Proteomes" id="UP000095280">
    <property type="component" value="Unplaced"/>
</dbReference>
<dbReference type="GO" id="GO:0003677">
    <property type="term" value="F:DNA binding"/>
    <property type="evidence" value="ECO:0007669"/>
    <property type="project" value="UniProtKB-UniRule"/>
</dbReference>
<accession>A0A1I8IQ90</accession>
<keyword evidence="3" id="KW-0862">Zinc</keyword>
<reference evidence="9" key="1">
    <citation type="submission" date="2016-11" db="UniProtKB">
        <authorList>
            <consortium name="WormBaseParasite"/>
        </authorList>
    </citation>
    <scope>IDENTIFICATION</scope>
</reference>
<keyword evidence="2 5" id="KW-0863">Zinc-finger</keyword>
<evidence type="ECO:0000256" key="6">
    <source>
        <dbReference type="SAM" id="MobiDB-lite"/>
    </source>
</evidence>
<feature type="compositionally biased region" description="Polar residues" evidence="6">
    <location>
        <begin position="82"/>
        <end position="92"/>
    </location>
</feature>
<keyword evidence="1" id="KW-0479">Metal-binding</keyword>
<dbReference type="AlphaFoldDB" id="A0A1I8IQ90"/>
<dbReference type="Pfam" id="PF05485">
    <property type="entry name" value="THAP"/>
    <property type="match status" value="1"/>
</dbReference>
<feature type="domain" description="THAP-type" evidence="7">
    <location>
        <begin position="1"/>
        <end position="79"/>
    </location>
</feature>
<dbReference type="GO" id="GO:0008270">
    <property type="term" value="F:zinc ion binding"/>
    <property type="evidence" value="ECO:0007669"/>
    <property type="project" value="UniProtKB-KW"/>
</dbReference>